<feature type="transmembrane region" description="Helical" evidence="1">
    <location>
        <begin position="354"/>
        <end position="376"/>
    </location>
</feature>
<feature type="transmembrane region" description="Helical" evidence="1">
    <location>
        <begin position="142"/>
        <end position="168"/>
    </location>
</feature>
<reference evidence="4 5" key="1">
    <citation type="submission" date="2017-03" db="EMBL/GenBank/DDBJ databases">
        <title>Genome of the blue death feigning beetle - Asbolus verrucosus.</title>
        <authorList>
            <person name="Rider S.D."/>
        </authorList>
    </citation>
    <scope>NUCLEOTIDE SEQUENCE [LARGE SCALE GENOMIC DNA]</scope>
    <source>
        <strain evidence="4">Butters</strain>
        <tissue evidence="4">Head and leg muscle</tissue>
    </source>
</reference>
<dbReference type="AlphaFoldDB" id="A0A482W992"/>
<feature type="domain" description="Acyltransferase 3" evidence="2">
    <location>
        <begin position="220"/>
        <end position="415"/>
    </location>
</feature>
<accession>A0A482W992</accession>
<feature type="non-terminal residue" evidence="4">
    <location>
        <position position="1"/>
    </location>
</feature>
<feature type="transmembrane region" description="Helical" evidence="1">
    <location>
        <begin position="221"/>
        <end position="245"/>
    </location>
</feature>
<keyword evidence="1" id="KW-0812">Transmembrane</keyword>
<feature type="non-terminal residue" evidence="4">
    <location>
        <position position="506"/>
    </location>
</feature>
<organism evidence="4 5">
    <name type="scientific">Asbolus verrucosus</name>
    <name type="common">Desert ironclad beetle</name>
    <dbReference type="NCBI Taxonomy" id="1661398"/>
    <lineage>
        <taxon>Eukaryota</taxon>
        <taxon>Metazoa</taxon>
        <taxon>Ecdysozoa</taxon>
        <taxon>Arthropoda</taxon>
        <taxon>Hexapoda</taxon>
        <taxon>Insecta</taxon>
        <taxon>Pterygota</taxon>
        <taxon>Neoptera</taxon>
        <taxon>Endopterygota</taxon>
        <taxon>Coleoptera</taxon>
        <taxon>Polyphaga</taxon>
        <taxon>Cucujiformia</taxon>
        <taxon>Tenebrionidae</taxon>
        <taxon>Pimeliinae</taxon>
        <taxon>Asbolus</taxon>
    </lineage>
</organism>
<dbReference type="InterPro" id="IPR002656">
    <property type="entry name" value="Acyl_transf_3_dom"/>
</dbReference>
<evidence type="ECO:0000313" key="5">
    <source>
        <dbReference type="Proteomes" id="UP000292052"/>
    </source>
</evidence>
<dbReference type="InterPro" id="IPR006621">
    <property type="entry name" value="Nose-resist-to-fluoxetine_N"/>
</dbReference>
<keyword evidence="5" id="KW-1185">Reference proteome</keyword>
<dbReference type="OrthoDB" id="118951at2759"/>
<dbReference type="InterPro" id="IPR052728">
    <property type="entry name" value="O2_lipid_transport_reg"/>
</dbReference>
<feature type="transmembrane region" description="Helical" evidence="1">
    <location>
        <begin position="469"/>
        <end position="490"/>
    </location>
</feature>
<keyword evidence="1" id="KW-1133">Transmembrane helix</keyword>
<name>A0A482W992_ASBVE</name>
<feature type="transmembrane region" description="Helical" evidence="1">
    <location>
        <begin position="437"/>
        <end position="457"/>
    </location>
</feature>
<evidence type="ECO:0000313" key="4">
    <source>
        <dbReference type="EMBL" id="RZC41674.1"/>
    </source>
</evidence>
<dbReference type="GO" id="GO:0016747">
    <property type="term" value="F:acyltransferase activity, transferring groups other than amino-acyl groups"/>
    <property type="evidence" value="ECO:0007669"/>
    <property type="project" value="InterPro"/>
</dbReference>
<dbReference type="Pfam" id="PF01757">
    <property type="entry name" value="Acyl_transf_3"/>
    <property type="match status" value="1"/>
</dbReference>
<protein>
    <submittedName>
        <fullName evidence="4">Acyl transf 3 domain containing protein</fullName>
    </submittedName>
</protein>
<dbReference type="PANTHER" id="PTHR11161:SF0">
    <property type="entry name" value="O-ACYLTRANSFERASE LIKE PROTEIN"/>
    <property type="match status" value="1"/>
</dbReference>
<feature type="domain" description="Nose resistant-to-fluoxetine protein N-terminal" evidence="3">
    <location>
        <begin position="1"/>
        <end position="99"/>
    </location>
</feature>
<proteinExistence type="predicted"/>
<comment type="caution">
    <text evidence="4">The sequence shown here is derived from an EMBL/GenBank/DDBJ whole genome shotgun (WGS) entry which is preliminary data.</text>
</comment>
<dbReference type="PANTHER" id="PTHR11161">
    <property type="entry name" value="O-ACYLTRANSFERASE"/>
    <property type="match status" value="1"/>
</dbReference>
<dbReference type="Proteomes" id="UP000292052">
    <property type="component" value="Unassembled WGS sequence"/>
</dbReference>
<dbReference type="Pfam" id="PF20146">
    <property type="entry name" value="NRF"/>
    <property type="match status" value="1"/>
</dbReference>
<feature type="transmembrane region" description="Helical" evidence="1">
    <location>
        <begin position="404"/>
        <end position="425"/>
    </location>
</feature>
<evidence type="ECO:0000256" key="1">
    <source>
        <dbReference type="SAM" id="Phobius"/>
    </source>
</evidence>
<dbReference type="EMBL" id="QDEB01015063">
    <property type="protein sequence ID" value="RZC41674.1"/>
    <property type="molecule type" value="Genomic_DNA"/>
</dbReference>
<evidence type="ECO:0000259" key="3">
    <source>
        <dbReference type="Pfam" id="PF20146"/>
    </source>
</evidence>
<sequence>FDASAKSVDGLLRFHLFHLGNFEECYNIANITHVGRMVYGKYCLGSISLNSTEIEELFAVNISSSRKLMHKQRGMNRQIEFYFGFCVPSGCTIRDVQKLTSDLIHFSEDFCYSQNTSPELTWGAVVTMYIINLIKSHDDYQFIFRSILLFFLALVIISTLFEIVLFYLKIEIPTNLMTAFSAFSNGKKLLTPVSNPEILLCLNGIKAISMMWWEEDTLNMIIINGTLSVDSFFTIAGLVTVYTFLKACDNGVEFNIFLYYLHRYIRLTPSLAIMVLIHSNLLEHLGNGPLWRGIYNEFVIDCKNYWWSALLYIQNYAHGHGTCVPQSWYLSVDFQLYLLSPMILIPLKKRSTIGLIWIGILIATGIIIPFTITYTYKIPAFMLTFTEDIQTYMWRYYKQTHTRFGPYVIGMLAGPINLILSLPIFQFLSKLSYAMYLVHYLVITLRYASMKTVLYFSNENLMTSFWGDFMVTLIFSVLLCLMFESPMIVLERHIFGIKAHSDNNWF</sequence>
<evidence type="ECO:0000259" key="2">
    <source>
        <dbReference type="Pfam" id="PF01757"/>
    </source>
</evidence>
<keyword evidence="1" id="KW-0472">Membrane</keyword>
<gene>
    <name evidence="4" type="ORF">BDFB_010559</name>
</gene>